<reference evidence="1 2" key="1">
    <citation type="journal article" date="2022" name="DNA Res.">
        <title>Chromosomal-level genome assembly of the orchid tree Bauhinia variegata (Leguminosae; Cercidoideae) supports the allotetraploid origin hypothesis of Bauhinia.</title>
        <authorList>
            <person name="Zhong Y."/>
            <person name="Chen Y."/>
            <person name="Zheng D."/>
            <person name="Pang J."/>
            <person name="Liu Y."/>
            <person name="Luo S."/>
            <person name="Meng S."/>
            <person name="Qian L."/>
            <person name="Wei D."/>
            <person name="Dai S."/>
            <person name="Zhou R."/>
        </authorList>
    </citation>
    <scope>NUCLEOTIDE SEQUENCE [LARGE SCALE GENOMIC DNA]</scope>
    <source>
        <strain evidence="1">BV-YZ2020</strain>
    </source>
</reference>
<sequence length="90" mass="10516">MTPSFKIPFRKEILLGYRHIRKGIYREKVHIPKNKPYIFMRGNGKGRTIIVWSKSSSDNVASAIFRHETHDFIAFGISFKGLLILRKINQ</sequence>
<name>A0ACB9NGB3_BAUVA</name>
<dbReference type="EMBL" id="CM039431">
    <property type="protein sequence ID" value="KAI4334982.1"/>
    <property type="molecule type" value="Genomic_DNA"/>
</dbReference>
<dbReference type="Proteomes" id="UP000828941">
    <property type="component" value="Chromosome 6"/>
</dbReference>
<proteinExistence type="predicted"/>
<evidence type="ECO:0000313" key="2">
    <source>
        <dbReference type="Proteomes" id="UP000828941"/>
    </source>
</evidence>
<keyword evidence="2" id="KW-1185">Reference proteome</keyword>
<comment type="caution">
    <text evidence="1">The sequence shown here is derived from an EMBL/GenBank/DDBJ whole genome shotgun (WGS) entry which is preliminary data.</text>
</comment>
<accession>A0ACB9NGB3</accession>
<gene>
    <name evidence="1" type="ORF">L6164_013673</name>
</gene>
<organism evidence="1 2">
    <name type="scientific">Bauhinia variegata</name>
    <name type="common">Purple orchid tree</name>
    <name type="synonym">Phanera variegata</name>
    <dbReference type="NCBI Taxonomy" id="167791"/>
    <lineage>
        <taxon>Eukaryota</taxon>
        <taxon>Viridiplantae</taxon>
        <taxon>Streptophyta</taxon>
        <taxon>Embryophyta</taxon>
        <taxon>Tracheophyta</taxon>
        <taxon>Spermatophyta</taxon>
        <taxon>Magnoliopsida</taxon>
        <taxon>eudicotyledons</taxon>
        <taxon>Gunneridae</taxon>
        <taxon>Pentapetalae</taxon>
        <taxon>rosids</taxon>
        <taxon>fabids</taxon>
        <taxon>Fabales</taxon>
        <taxon>Fabaceae</taxon>
        <taxon>Cercidoideae</taxon>
        <taxon>Cercideae</taxon>
        <taxon>Bauhiniinae</taxon>
        <taxon>Bauhinia</taxon>
    </lineage>
</organism>
<evidence type="ECO:0000313" key="1">
    <source>
        <dbReference type="EMBL" id="KAI4334982.1"/>
    </source>
</evidence>
<protein>
    <submittedName>
        <fullName evidence="1">Uncharacterized protein</fullName>
    </submittedName>
</protein>